<accession>A0AAD7EKL5</accession>
<name>A0AAD7EKL5_9AGAR</name>
<proteinExistence type="predicted"/>
<evidence type="ECO:0000313" key="2">
    <source>
        <dbReference type="Proteomes" id="UP001218218"/>
    </source>
</evidence>
<keyword evidence="2" id="KW-1185">Reference proteome</keyword>
<gene>
    <name evidence="1" type="ORF">DFH08DRAFT_916532</name>
</gene>
<evidence type="ECO:0000313" key="1">
    <source>
        <dbReference type="EMBL" id="KAJ7330270.1"/>
    </source>
</evidence>
<organism evidence="1 2">
    <name type="scientific">Mycena albidolilacea</name>
    <dbReference type="NCBI Taxonomy" id="1033008"/>
    <lineage>
        <taxon>Eukaryota</taxon>
        <taxon>Fungi</taxon>
        <taxon>Dikarya</taxon>
        <taxon>Basidiomycota</taxon>
        <taxon>Agaricomycotina</taxon>
        <taxon>Agaricomycetes</taxon>
        <taxon>Agaricomycetidae</taxon>
        <taxon>Agaricales</taxon>
        <taxon>Marasmiineae</taxon>
        <taxon>Mycenaceae</taxon>
        <taxon>Mycena</taxon>
    </lineage>
</organism>
<sequence length="456" mass="52413">MNTATILLPRARKPVVHPFWQDLPYTNIFLSITSDEACGEAELDARCRRLPPNHNIHLFMKGISNLNRVTGQEHDQISRFLLGIIIDVKLPGGLSPVRLVQAVRGILDFVYSAQYPMHTTETLEGLEDARMQFHRNKAIFVDLGIRDNFNLPKLHSCEHYVPNIKLFGTSDNYNTENTERLHIDLARDAYRSTNRKDEFSQMTLWLERKEKIQWHDKFIEWKRSGCPPPPVISNLHPGVIYERKLTMPKHPTQKAVRFTALETEYSAPLFRDALSRYIVQLTEPALTSAQMEREAISLDVPFNSVPVFQRVKFSTSDPYACDGPTDSIVDSIHVQLRKTLKNGDHIPARFDTALINTDNFPTNIVPPKYLAYVEWFSSFKPQPERHHLMYKVAQTVKNGDRLASIIAVNNIRRSIHLLPKFGPVAPPDLKSHNVLDKCPVFFANPWTDRHIYATLY</sequence>
<comment type="caution">
    <text evidence="1">The sequence shown here is derived from an EMBL/GenBank/DDBJ whole genome shotgun (WGS) entry which is preliminary data.</text>
</comment>
<dbReference type="Proteomes" id="UP001218218">
    <property type="component" value="Unassembled WGS sequence"/>
</dbReference>
<dbReference type="AlphaFoldDB" id="A0AAD7EKL5"/>
<dbReference type="EMBL" id="JARIHO010000037">
    <property type="protein sequence ID" value="KAJ7330270.1"/>
    <property type="molecule type" value="Genomic_DNA"/>
</dbReference>
<protein>
    <submittedName>
        <fullName evidence="1">Uncharacterized protein</fullName>
    </submittedName>
</protein>
<reference evidence="1" key="1">
    <citation type="submission" date="2023-03" db="EMBL/GenBank/DDBJ databases">
        <title>Massive genome expansion in bonnet fungi (Mycena s.s.) driven by repeated elements and novel gene families across ecological guilds.</title>
        <authorList>
            <consortium name="Lawrence Berkeley National Laboratory"/>
            <person name="Harder C.B."/>
            <person name="Miyauchi S."/>
            <person name="Viragh M."/>
            <person name="Kuo A."/>
            <person name="Thoen E."/>
            <person name="Andreopoulos B."/>
            <person name="Lu D."/>
            <person name="Skrede I."/>
            <person name="Drula E."/>
            <person name="Henrissat B."/>
            <person name="Morin E."/>
            <person name="Kohler A."/>
            <person name="Barry K."/>
            <person name="LaButti K."/>
            <person name="Morin E."/>
            <person name="Salamov A."/>
            <person name="Lipzen A."/>
            <person name="Mereny Z."/>
            <person name="Hegedus B."/>
            <person name="Baldrian P."/>
            <person name="Stursova M."/>
            <person name="Weitz H."/>
            <person name="Taylor A."/>
            <person name="Grigoriev I.V."/>
            <person name="Nagy L.G."/>
            <person name="Martin F."/>
            <person name="Kauserud H."/>
        </authorList>
    </citation>
    <scope>NUCLEOTIDE SEQUENCE</scope>
    <source>
        <strain evidence="1">CBHHK002</strain>
    </source>
</reference>